<gene>
    <name evidence="2" type="ORF">D1831_08105</name>
</gene>
<keyword evidence="1" id="KW-0472">Membrane</keyword>
<protein>
    <submittedName>
        <fullName evidence="2">Uncharacterized protein</fullName>
    </submittedName>
</protein>
<feature type="transmembrane region" description="Helical" evidence="1">
    <location>
        <begin position="87"/>
        <end position="106"/>
    </location>
</feature>
<keyword evidence="3" id="KW-1185">Reference proteome</keyword>
<evidence type="ECO:0000313" key="2">
    <source>
        <dbReference type="EMBL" id="RRK10339.1"/>
    </source>
</evidence>
<dbReference type="Proteomes" id="UP000283633">
    <property type="component" value="Unassembled WGS sequence"/>
</dbReference>
<dbReference type="AlphaFoldDB" id="A0A3R8J6V1"/>
<proteinExistence type="predicted"/>
<keyword evidence="1" id="KW-0812">Transmembrane</keyword>
<name>A0A3R8J6V1_9LACO</name>
<accession>A0A3R8J6V1</accession>
<evidence type="ECO:0000313" key="3">
    <source>
        <dbReference type="Proteomes" id="UP000283633"/>
    </source>
</evidence>
<feature type="transmembrane region" description="Helical" evidence="1">
    <location>
        <begin position="62"/>
        <end position="81"/>
    </location>
</feature>
<sequence>MVSTSSFCTLVKSIVTVTFPVASVGLPYPTEVVSADKVAVLFVDDKLTAAATGKLTLRISKLLTLTFLFVATFEIVESIVLFLANAAVFNVLVVTSLATTAVLLAAV</sequence>
<organism evidence="2 3">
    <name type="scientific">Lactiplantibacillus garii</name>
    <dbReference type="NCBI Taxonomy" id="2306423"/>
    <lineage>
        <taxon>Bacteria</taxon>
        <taxon>Bacillati</taxon>
        <taxon>Bacillota</taxon>
        <taxon>Bacilli</taxon>
        <taxon>Lactobacillales</taxon>
        <taxon>Lactobacillaceae</taxon>
        <taxon>Lactiplantibacillus</taxon>
    </lineage>
</organism>
<reference evidence="2 3" key="1">
    <citation type="submission" date="2018-08" db="EMBL/GenBank/DDBJ databases">
        <title>Genome Lactobacillus garii FI11369.</title>
        <authorList>
            <person name="Diaz M."/>
            <person name="Narbad A."/>
        </authorList>
    </citation>
    <scope>NUCLEOTIDE SEQUENCE [LARGE SCALE GENOMIC DNA]</scope>
    <source>
        <strain evidence="2 3">FI11369</strain>
    </source>
</reference>
<dbReference type="EMBL" id="QWZQ01000023">
    <property type="protein sequence ID" value="RRK10339.1"/>
    <property type="molecule type" value="Genomic_DNA"/>
</dbReference>
<evidence type="ECO:0000256" key="1">
    <source>
        <dbReference type="SAM" id="Phobius"/>
    </source>
</evidence>
<keyword evidence="1" id="KW-1133">Transmembrane helix</keyword>
<comment type="caution">
    <text evidence="2">The sequence shown here is derived from an EMBL/GenBank/DDBJ whole genome shotgun (WGS) entry which is preliminary data.</text>
</comment>